<name>A0A0F8XL33_9ZZZZ</name>
<evidence type="ECO:0008006" key="2">
    <source>
        <dbReference type="Google" id="ProtNLM"/>
    </source>
</evidence>
<dbReference type="Pfam" id="PF04860">
    <property type="entry name" value="Phage_portal"/>
    <property type="match status" value="1"/>
</dbReference>
<sequence>MGLRTAIAAFLRGLKAPKEGERKTKPTVKGFASNRPVGKTNADILRRWAQSNEWIRTAIDLRRSQVSSNDWDVVPIDTRQEFSPELQAQLLNLFMLPNPKGDSFRTLIEPAIEDLLVLDAGCIEIVRTARGLPTQLYAANGADIRIDPAWDGGDPNSPRYHWFPNGRWAKGLANEDLVYMMTRPASYRVIGLSTLEILQSTIESDLQAAEYNRGLVTRAAPAGVLNLREDVTGEQVDAFRAYYEAEVSGRSATAIMGGAKSIQWMGFGQNNREMQFMQWQLYLVRKIAAVFGVAAQD</sequence>
<dbReference type="InterPro" id="IPR006944">
    <property type="entry name" value="Phage/GTA_portal"/>
</dbReference>
<feature type="non-terminal residue" evidence="1">
    <location>
        <position position="297"/>
    </location>
</feature>
<protein>
    <recommendedName>
        <fullName evidence="2">Phage portal protein</fullName>
    </recommendedName>
</protein>
<dbReference type="AlphaFoldDB" id="A0A0F8XL33"/>
<proteinExistence type="predicted"/>
<comment type="caution">
    <text evidence="1">The sequence shown here is derived from an EMBL/GenBank/DDBJ whole genome shotgun (WGS) entry which is preliminary data.</text>
</comment>
<dbReference type="EMBL" id="LAZR01058549">
    <property type="protein sequence ID" value="KKK69648.1"/>
    <property type="molecule type" value="Genomic_DNA"/>
</dbReference>
<reference evidence="1" key="1">
    <citation type="journal article" date="2015" name="Nature">
        <title>Complex archaea that bridge the gap between prokaryotes and eukaryotes.</title>
        <authorList>
            <person name="Spang A."/>
            <person name="Saw J.H."/>
            <person name="Jorgensen S.L."/>
            <person name="Zaremba-Niedzwiedzka K."/>
            <person name="Martijn J."/>
            <person name="Lind A.E."/>
            <person name="van Eijk R."/>
            <person name="Schleper C."/>
            <person name="Guy L."/>
            <person name="Ettema T.J."/>
        </authorList>
    </citation>
    <scope>NUCLEOTIDE SEQUENCE</scope>
</reference>
<gene>
    <name evidence="1" type="ORF">LCGC14_2931920</name>
</gene>
<evidence type="ECO:0000313" key="1">
    <source>
        <dbReference type="EMBL" id="KKK69648.1"/>
    </source>
</evidence>
<accession>A0A0F8XL33</accession>
<organism evidence="1">
    <name type="scientific">marine sediment metagenome</name>
    <dbReference type="NCBI Taxonomy" id="412755"/>
    <lineage>
        <taxon>unclassified sequences</taxon>
        <taxon>metagenomes</taxon>
        <taxon>ecological metagenomes</taxon>
    </lineage>
</organism>